<feature type="coiled-coil region" evidence="1">
    <location>
        <begin position="4896"/>
        <end position="4923"/>
    </location>
</feature>
<feature type="coiled-coil region" evidence="1">
    <location>
        <begin position="1464"/>
        <end position="1491"/>
    </location>
</feature>
<feature type="compositionally biased region" description="Acidic residues" evidence="2">
    <location>
        <begin position="443"/>
        <end position="461"/>
    </location>
</feature>
<gene>
    <name evidence="3" type="ORF">Fsol_00664</name>
</gene>
<evidence type="ECO:0000313" key="4">
    <source>
        <dbReference type="Proteomes" id="UP000244519"/>
    </source>
</evidence>
<feature type="compositionally biased region" description="Acidic residues" evidence="2">
    <location>
        <begin position="381"/>
        <end position="416"/>
    </location>
</feature>
<evidence type="ECO:0000256" key="1">
    <source>
        <dbReference type="SAM" id="Coils"/>
    </source>
</evidence>
<feature type="region of interest" description="Disordered" evidence="2">
    <location>
        <begin position="4669"/>
        <end position="4700"/>
    </location>
</feature>
<keyword evidence="4" id="KW-1185">Reference proteome</keyword>
<feature type="compositionally biased region" description="Basic and acidic residues" evidence="2">
    <location>
        <begin position="483"/>
        <end position="496"/>
    </location>
</feature>
<feature type="coiled-coil region" evidence="1">
    <location>
        <begin position="964"/>
        <end position="1060"/>
    </location>
</feature>
<dbReference type="KEGG" id="fso:Fsol_00664"/>
<feature type="compositionally biased region" description="Low complexity" evidence="2">
    <location>
        <begin position="1082"/>
        <end position="1098"/>
    </location>
</feature>
<dbReference type="RefSeq" id="WP_108673453.1">
    <property type="nucleotide sequence ID" value="NZ_CP025989.1"/>
</dbReference>
<sequence length="5660" mass="646428">MLNSLFWHLEVEDRAFRRVKIFDIGWGDVLIAGLWYECGVCYDLHRSAYDPKVNVDASKKADISVVNSAENKEALIVEFALLHPYIRELEQHRLRYEYALRVRPTESYKNRIMQERKVSLLQKVRQMMMVQNGPNVASAVNLILLDDNKEAVSMKEATEEQEEIVDFQESSITEEDDDDTVSFEDNVVSFENNAEKNGKNENFESDETFTRRIKNDISEGSILLFQRIKMLLLNIEHRMFLKRQEAMVASIVPIEEEKEQKDISIEEEKGTSSEVAASVALIEKKQEDAFMEEEVSEEESESVLVVKDIFEKKEENDDKGNSNVLPEEEENLSNDVPLNGESNSTEGEEPGDVPTGGEKQENVPEKENGDDNNKEHLSDILPEEEENLSNDVPSEEESESTEGEESGDVPTEEEMQENVPKEGEMQENVPDGENVEEVKYDEENVEEVSEEIEIQDNEVDTVENKKDDTLLEVVKNVVPKEGSVPKEGENDNKGNLDDTVPSEEESESTEGEESGDVPTEEEMQENVPKEGEMQENVPDGENVEEVKYDEENVEEVSEEIEIQDNEVDTVENKKDDTLLEVVKNVVPKEGSVPKEGENDNKGNLDDTVPSEEESESTEGEESGDVPTEEEMQENVPEKENGDEQIVIPDIAIEKEDDETFLSKYDTYIKFGIGAVWAIYQNRNTVIEIIKKHLPKKMKRFLGDDSSPSTEESLLEELKRFIEENSKPQSVPINVNFAGGGKTIQQKAIMYHNAGKNGQKTEAQQGNEKTLQNVERKIDNLSEKLKAAEAQLQDVLQDQQELEDTLKDYYLGLENGTPLDDINLSNIESRARMLREARDVHVRDIGEYRRSIDEMRMRLDAVDALATHYNIQSMLTPYYNDIQLLEDRVNNFGSTLQNLEEGEEQERFNFIKTKNRLLRAQTKIADLRSKMIHEKESEKKIVAKIQELGGAQAIAAEAQSNANRIMALDSEIRRLQGTLASLQEGEAHPPETIGQIARLLKEKARLQKSINTVTEREQKVRALESELQSLKQRGNSYIARMVQEANLIRQLEKELSNYKDLSSVAKLLHVPLYQREETTVEPQKQAAGAASQSNAAHQNVMSRLQLKQGPATVVSESNDSQSHILEQAPDTLQFKQKFDLKNLDSTTTPCYGEFCVLGEKPQKNRNLQKKNVTFKENGAVLGRKIKPSQKSNAMQNGAVSYKRRGELDNIKESFHLKITDLESKILRLSAEIAEENVKLSNLLVTCNSQDCAQKSSDCARDLKQKELQKKAFEREIDDIKDKLKKANNEYSAVRENTGSYSKKEIALDIKDMKDAIQKEIDLIPILIAAQNSLHIERKMNEAILMDKSNVTVAELSNYQLLLEHFLKYCASNPVLDAEHREVYDLYKKHLQLIEEIGRYDRTIHFAKERIKEITIAVSKYQFINKDYTNVPALQPLAESTSTDNSIRDATLLALEDSAAQNDLSLNVAEGNIVRLEQALVASENKIVELEGVLATKVAGDLDYARTEFEIAEEKLQKNLISSYLKQSREATINSQRQKELYNTLRVAVEGQEYYERNGQVTLLYEQKQSEGANARELFKLGAETRQRTSQWIDKFNEMSPAQRHTVQDCVVVTAELQRTATAYSNWASERVNFGKIDRELSRLQEAGQYFSQLPLTARTDQNVVVATAQSIEKEVLRSAKSLNATARDGVEHVIQSNFKESELHGMYYLWHSSDENYRRFLLEKIQSDIIQKHQLRNDSIEKLALLEKDIVLNENSANSLIPTLQGENYTLLQKLIITVEIAKLKLKDHQSYGAVLQDMIFADAKRIENMLIVRAFRIQDGVDVSGIDANISQMRARLKSTEDEMKIVKQNEIQLRKEIDAYGKAYTTMNDADLSDKIAADSVNIGGLIRSAIAPEATGEEQAIPLNPDSATTYAFRRDALQSAMQIEEVLLENLLWKKSDVLPADNVTFNRIDGSFDAWMNMHQQQLISLGLKSDVLQQFQSMDAYFANPDTKVRQLLDKKRALEQKHQTISSQEAIDVVARIHKAVHEVSIAESICQIAEDWYSESLRNYGAKQKLDFYKKKEMYLNGQPMPYFEKFRNREEIETLKANVHQELINTRAQRKTLTGSNLEQANIKISLYLDIEAALEAEMLPENDAENTRIEIQKREEALNKLQAKKTKVNEVLLSVEDGVVGMQGELQKLEMKKEEVEVLKQMIVEVKGMKDNLARASAENNSYETIYQGIIEGVIRGDVDLKALPDIALLQQIRRRQITEGDAAKKKIDTLRHLERQVAGDAALATNLQNARTTLQKHQGELKEIEQLRLQALKDKNAQVKKLQELERAVKKDQELIDAQRVFVNDSIETLHMYDAAIEKTKDAIIGVEHNIKSAQDAIKDLQAQKLAQNKLEISRCEQENSIAAKIAEIDLEIAAKRIVVEQETVVQVQDLSQAFAQGGVVQNMQQQLVPPVKLSDSPVLYVSKKLEEIEGLCDDDMIEHPLYMNEKYTLEAKKYAHRDAETQCFNLLETTPVSQNEKWLSTFEERTSRDQSISEPEQKTRLEDMISKKIEDFTVIGQSIMAHEETLLTLSKSQPVDGITKVLLQRQIDETSLALQSLKHQRFELSNTIREAYDQLHNFEVRYGLIVTGADKTIQFEIDQVRQSLYAARKGRMNCRDELNELDEAIKVANHDLALLADGAQKQEKAMLLQVMQYNREHVLQQLKEYEHNIDSLWSELVRLRNSDRGHDTIASPEKDFEIQERLREIEQWKSENVTDVMLTQEQKDSAYAKLSSALVPQGIIVLRVIPYSESYTALAILRRSTEGVCAAALPQINPSDTQRMVIGVEEHNLTIWKMLHNLSMLLTYSDKKENSLDKAAGMLEELQDIRIQHRTDFILPEYYDTYLKKIVGKHTLLKEKKLEKINEELNEVSMEIIALENDKKLQEVKLADKEYELANTYDRLKIPVLQDERNAISLAIDGIQDQIDEKKKQQSDLEKEKNYYSSLMASLERGINAHPSFMADIKAWQISEAAMKEREEMNVYFSERLKIENDPKIKALLVTIEEKKNDGVYDEKVLQDLSTLVTENPVADSKWEANVSPILEKCQKDFKNDIDAMKLYRVKNEVTYANAIALCVELKNALITKLTADNGGKNKLLLEELNAIPVPSGRNDGQEINLYLKKLDTFAERIEVRSAFSDVGKMKEKLQVLENTSPEEAAYKEAAISYKDLRNALVVTLKKEQDTNSGLSQKLNAPTNAENVESANTKAVSVHYTKVTGLLENCSMERDTMQRAKDRTLKALKDLLNPRAVSPEDQKIGEYQDMIGHLKSDIRGNIGRSLVLKQKLTELSGEFVLQKSNSAIVYKDLKDLLKLIEKSSLTAQKVQIETMLQKFQNPNEDVISDAGRQLSETEWQAACQLHDQLINDILAQIQQNAEADEKLLQALEGQKRPENQAELRTSLTTAVNAISNHNTGQVFAKYKINIEQAQHPATVGEAVALYTSTRSAFLVQVQSHIEANESFLSKLELWNAAEEDLAVRGDVDLHAQSVAHLKETIAILENKDEKAMLIKKGKDDIKKVLAKLPKKSDAERVYDNVLLSYKDAVNSIQREFDAAKAKQNHEVELLQRAGKTQYGRDILDLVLEYLRYEKSNKTEEGREWNKTTKEKITSLHETNFNKWGRFSDDEKEAFRGMVKIEQERQKLEEFLKETEFYRDSIPVSDAFKSLQYLKEKHKQEEEKEELYKKTLVEQKEYLSQFQEFLVQILDSANNLKITPGSTTQYSSYAAKMLSLLNHESAKKLVAKMPPLVAYAVDLFKAEMVKTDIAMQRQHERDSRVEARERIESEKEKILNLHHAISKIFDEENAEYHEKNENFSSEKAIREVFRHREMENAWRKLEITVSLELSPDKAIVQRDAQASEIGEFFDNADLNGVDIAGRGGMETILRMMSDLKDLKDNKANADKDLLQQKFLQKAIMKELRFVTDIQEGEEKLMQLERQRQDLWRQDNKLAKRLKRGEDFLNEQFKTDIQKLDDAYQSQRAADVAQLLQVDERQIELEKKAVGDEIAVLNADLMELVGARSDDIIPTFKDMKMDDWLSKGIVCRSSVLKKQLKAIIAFLDDNILAVKDAMKYFDFSNQYEKREKLYHAMQKLKQSAENELKTVEDAEKKEGGEVTLSNGAMLLQIKKEASSLHTQLIQMEESSLSTIKTSNLQDIAQHELTSINERFGGNELSEEIGKVRAARMFYLEEQKKIDKRIDLVSDEKGKKMDEEELLQYTLDQKKKILDAEDASDAASSGYYKKLQNLSELLVLQRKVDADEQSLKTMNVEYKELDERPFRSLEQDERWQHLKKKRSEITNEISDNTKKLEILKPVSDSNFSDIVDEIQKNNPVISDADTQKALSDLDQSRVKIRRFQSQDTIDETMEAVLMQEYDSALRAFILACQKKLGIMKITEKTVVDAAKEIHDSTLEKLKVVQDVIVVSEQKLELMYDERGAILEEERAVIGTDNINMMKHGVPDITDECVNLYTEAYKKKIISDKLQKLLPLQDAYVQRLENNKKILEGSIQPAATSPEIRQFAVMKVLDKSLIKKREVSERYQSETQTYTVMKKTQKEYKRMHETDQEILKEYQEKINLMNKDVIELDKNQIALTQKISELNSLMIENDNAFSAEQKQLYDAFKKAKNISELAEERNARKDFHDRMQRKIVQTSQSSARKGGSQLKIPNSETGTEPEVSSLSQQSRVLAKKFQSTSKEYEQKVNKVMVDVDDMIRVMEAGYSVEGSIFFQDPKLQVLIGLKQSMITAQSIQKDQTKSSLEKAASEQGIKLMQRDVILQLNNRQYDNALKGKFTLQYPELPQMQQEKRRLLDNGASDAEILAVQEKIIALELRAIKVEFNISSDIPIISSLYLNLLEEKLRDIGMPIDDEVSRKEEHARYSKELLNLQKEHAALQEGIRVLNEKAAVRQQSVIDRTTVMIELSEQVRAQEVLRLASYREENEINDFIVKCKLEIANNAKLKIQANEPGFYDEIDNQMWRIENEFKADVHAENSMLLEKEGDAILRKETESFERQNILSAQVELSKIEQQRLKQELLEITDKISMYKSTTCLPLRRDHLGPDDKEYFLAAVNSDYLNKNSILYGNSEARKILENVISLKGFTRTAKIYEKVIIRKDTSLPEVREKFKQITTLAQHAKQFGVLYDENALLTCDGAIRTLERKEYVLESEIKNVVKEMRKLLHYLTKAFDAREYILAAQLNDVIHVALNKHGMPKNDKEYQLLIQDGVVHDDEIKVVADRMNKLHDEINEIREEEKKLSEKSEENVRKREDLNCQSNAIQLTLDQNAQDAASFIKDERDALSSKYENVLNAAEEYIKSLRPVKDGAGKIVDGKYSGDQIALRNQKSADFDAATISFVNGVTYAEEVRDAGMQKMKFDKGIIEVEGLKQKLQEIQRGGDARKKDLIALGLQYEEEESAYADESDRTTEFLLQVKPHKREHALFSSLQKKRIDHLHKIEDLSLEHDRKIVVLNAQMQMLKKDPNAKDIASEGVKLYNEMLQIAAYNKISLEERKYNDGTSSFDIFSTPLLQKEDDIDVSSVASGSDIGDANNIFMAEEIPNFGSSRMIPLPVSGARKVGSNRDIAVPQADGSNRDSSVQEVFHDINDNEEVNHEEVNYEEVPHDPDNLFGQEINLVVGGPHQEEGI</sequence>
<feature type="compositionally biased region" description="Polar residues" evidence="2">
    <location>
        <begin position="4686"/>
        <end position="4700"/>
    </location>
</feature>
<dbReference type="OrthoDB" id="9803381at2"/>
<feature type="compositionally biased region" description="Acidic residues" evidence="2">
    <location>
        <begin position="608"/>
        <end position="632"/>
    </location>
</feature>
<feature type="coiled-coil region" evidence="1">
    <location>
        <begin position="763"/>
        <end position="804"/>
    </location>
</feature>
<accession>A0A2U8BSX4</accession>
<feature type="compositionally biased region" description="Acidic residues" evidence="2">
    <location>
        <begin position="500"/>
        <end position="524"/>
    </location>
</feature>
<feature type="region of interest" description="Disordered" evidence="2">
    <location>
        <begin position="1078"/>
        <end position="1098"/>
    </location>
</feature>
<feature type="coiled-coil region" evidence="1">
    <location>
        <begin position="3910"/>
        <end position="3971"/>
    </location>
</feature>
<feature type="region of interest" description="Disordered" evidence="2">
    <location>
        <begin position="314"/>
        <end position="645"/>
    </location>
</feature>
<dbReference type="Proteomes" id="UP000244519">
    <property type="component" value="Chromosome"/>
</dbReference>
<evidence type="ECO:0000256" key="2">
    <source>
        <dbReference type="SAM" id="MobiDB-lite"/>
    </source>
</evidence>
<feature type="coiled-coil region" evidence="1">
    <location>
        <begin position="1830"/>
        <end position="1857"/>
    </location>
</feature>
<feature type="coiled-coil region" evidence="1">
    <location>
        <begin position="2358"/>
        <end position="2385"/>
    </location>
</feature>
<feature type="coiled-coil region" evidence="1">
    <location>
        <begin position="5250"/>
        <end position="5287"/>
    </location>
</feature>
<feature type="compositionally biased region" description="Basic and acidic residues" evidence="2">
    <location>
        <begin position="358"/>
        <end position="378"/>
    </location>
</feature>
<keyword evidence="1" id="KW-0175">Coiled coil</keyword>
<feature type="compositionally biased region" description="Acidic residues" evidence="2">
    <location>
        <begin position="551"/>
        <end position="569"/>
    </location>
</feature>
<dbReference type="EMBL" id="CP025989">
    <property type="protein sequence ID" value="AWD33442.1"/>
    <property type="molecule type" value="Genomic_DNA"/>
</dbReference>
<organism evidence="3 4">
    <name type="scientific">Candidatus Fokinia solitaria</name>
    <dbReference type="NCBI Taxonomy" id="1802984"/>
    <lineage>
        <taxon>Bacteria</taxon>
        <taxon>Pseudomonadati</taxon>
        <taxon>Pseudomonadota</taxon>
        <taxon>Alphaproteobacteria</taxon>
        <taxon>Rickettsiales</taxon>
        <taxon>Candidatus Midichloriaceae</taxon>
        <taxon>Candidatus Fokinia</taxon>
    </lineage>
</organism>
<feature type="compositionally biased region" description="Polar residues" evidence="2">
    <location>
        <begin position="333"/>
        <end position="345"/>
    </location>
</feature>
<reference evidence="3 4" key="1">
    <citation type="journal article" date="2018" name="Genome Biol. Evol.">
        <title>The Genome Sequence of "Candidatus Fokinia solitaria": Insights on Reductive Evolution in Rickettsiales.</title>
        <authorList>
            <person name="Floriano A.M."/>
            <person name="Castelli M."/>
            <person name="Krenek S."/>
            <person name="Berendonk T.U."/>
            <person name="Bazzocchi C."/>
            <person name="Petroni G."/>
            <person name="Sassera D."/>
        </authorList>
    </citation>
    <scope>NUCLEOTIDE SEQUENCE [LARGE SCALE GENOMIC DNA]</scope>
    <source>
        <strain evidence="3">Rio ETE_ALG 3VII</strain>
    </source>
</reference>
<name>A0A2U8BSX4_9RICK</name>
<feature type="compositionally biased region" description="Basic and acidic residues" evidence="2">
    <location>
        <begin position="591"/>
        <end position="604"/>
    </location>
</feature>
<feature type="coiled-coil region" evidence="1">
    <location>
        <begin position="4104"/>
        <end position="4134"/>
    </location>
</feature>
<protein>
    <submittedName>
        <fullName evidence="3">Uncharacterized protein</fullName>
    </submittedName>
</protein>
<feature type="coiled-coil region" evidence="1">
    <location>
        <begin position="2137"/>
        <end position="2212"/>
    </location>
</feature>
<feature type="coiled-coil region" evidence="1">
    <location>
        <begin position="2281"/>
        <end position="2329"/>
    </location>
</feature>
<evidence type="ECO:0000313" key="3">
    <source>
        <dbReference type="EMBL" id="AWD33442.1"/>
    </source>
</evidence>
<proteinExistence type="predicted"/>
<feature type="coiled-coil region" evidence="1">
    <location>
        <begin position="1261"/>
        <end position="1295"/>
    </location>
</feature>